<dbReference type="RefSeq" id="WP_062831989.1">
    <property type="nucleotide sequence ID" value="NZ_BCSX01000054.1"/>
</dbReference>
<organism evidence="6 7">
    <name type="scientific">Mycolicibacterium brisbanense</name>
    <dbReference type="NCBI Taxonomy" id="146020"/>
    <lineage>
        <taxon>Bacteria</taxon>
        <taxon>Bacillati</taxon>
        <taxon>Actinomycetota</taxon>
        <taxon>Actinomycetes</taxon>
        <taxon>Mycobacteriales</taxon>
        <taxon>Mycobacteriaceae</taxon>
        <taxon>Mycolicibacterium</taxon>
    </lineage>
</organism>
<dbReference type="Pfam" id="PF13508">
    <property type="entry name" value="Acetyltransf_7"/>
    <property type="match status" value="1"/>
</dbReference>
<evidence type="ECO:0000256" key="4">
    <source>
        <dbReference type="HAMAP-Rule" id="MF_01698"/>
    </source>
</evidence>
<evidence type="ECO:0000256" key="1">
    <source>
        <dbReference type="ARBA" id="ARBA00022679"/>
    </source>
</evidence>
<evidence type="ECO:0000259" key="5">
    <source>
        <dbReference type="PROSITE" id="PS51186"/>
    </source>
</evidence>
<dbReference type="HAMAP" id="MF_01698">
    <property type="entry name" value="MshD"/>
    <property type="match status" value="1"/>
</dbReference>
<comment type="function">
    <text evidence="4">Catalyzes the transfer of acetyl from acetyl-CoA to desacetylmycothiol (Cys-GlcN-Ins) to form mycothiol.</text>
</comment>
<gene>
    <name evidence="4" type="primary">mshD</name>
    <name evidence="6" type="ORF">RMCB_6427</name>
</gene>
<dbReference type="EC" id="2.3.1.189" evidence="4"/>
<feature type="binding site" evidence="4">
    <location>
        <begin position="77"/>
        <end position="79"/>
    </location>
    <ligand>
        <name>acetyl-CoA</name>
        <dbReference type="ChEBI" id="CHEBI:57288"/>
        <label>1</label>
    </ligand>
</feature>
<comment type="similarity">
    <text evidence="4">Belongs to the acetyltransferase family. MshD subfamily.</text>
</comment>
<feature type="binding site" evidence="4">
    <location>
        <begin position="85"/>
        <end position="90"/>
    </location>
    <ligand>
        <name>acetyl-CoA</name>
        <dbReference type="ChEBI" id="CHEBI:57288"/>
        <label>1</label>
    </ligand>
</feature>
<dbReference type="PANTHER" id="PTHR43617">
    <property type="entry name" value="L-AMINO ACID N-ACETYLTRANSFERASE"/>
    <property type="match status" value="1"/>
</dbReference>
<keyword evidence="7" id="KW-1185">Reference proteome</keyword>
<dbReference type="Pfam" id="PF08445">
    <property type="entry name" value="FR47"/>
    <property type="match status" value="1"/>
</dbReference>
<comment type="catalytic activity">
    <reaction evidence="4">
        <text>1D-myo-inositol 2-(L-cysteinylamino)-2-deoxy-alpha-D-glucopyranoside + acetyl-CoA = mycothiol + CoA + H(+)</text>
        <dbReference type="Rhea" id="RHEA:26172"/>
        <dbReference type="ChEBI" id="CHEBI:15378"/>
        <dbReference type="ChEBI" id="CHEBI:16768"/>
        <dbReference type="ChEBI" id="CHEBI:57287"/>
        <dbReference type="ChEBI" id="CHEBI:57288"/>
        <dbReference type="ChEBI" id="CHEBI:58887"/>
        <dbReference type="EC" id="2.3.1.189"/>
    </reaction>
</comment>
<evidence type="ECO:0000313" key="7">
    <source>
        <dbReference type="Proteomes" id="UP000069620"/>
    </source>
</evidence>
<dbReference type="OrthoDB" id="3208058at2"/>
<dbReference type="AlphaFoldDB" id="A0A100W651"/>
<reference evidence="7" key="2">
    <citation type="submission" date="2016-02" db="EMBL/GenBank/DDBJ databases">
        <title>Draft genome sequence of five rapidly growing Mycobacterium species.</title>
        <authorList>
            <person name="Katahira K."/>
            <person name="Gotou Y."/>
            <person name="Iida K."/>
            <person name="Ogura Y."/>
            <person name="Hayashi T."/>
        </authorList>
    </citation>
    <scope>NUCLEOTIDE SEQUENCE [LARGE SCALE GENOMIC DNA]</scope>
    <source>
        <strain evidence="7">JCM15654</strain>
    </source>
</reference>
<dbReference type="InterPro" id="IPR016181">
    <property type="entry name" value="Acyl_CoA_acyltransferase"/>
</dbReference>
<feature type="domain" description="N-acetyltransferase" evidence="5">
    <location>
        <begin position="149"/>
        <end position="321"/>
    </location>
</feature>
<feature type="binding site" evidence="4">
    <location>
        <position position="247"/>
    </location>
    <ligand>
        <name>1D-myo-inositol 2-(L-cysteinylamino)-2-deoxy-alpha-D-glucopyranoside</name>
        <dbReference type="ChEBI" id="CHEBI:58887"/>
    </ligand>
</feature>
<dbReference type="CDD" id="cd04301">
    <property type="entry name" value="NAT_SF"/>
    <property type="match status" value="1"/>
</dbReference>
<feature type="binding site" evidence="4">
    <location>
        <begin position="294"/>
        <end position="299"/>
    </location>
    <ligand>
        <name>acetyl-CoA</name>
        <dbReference type="ChEBI" id="CHEBI:57288"/>
        <label>2</label>
    </ligand>
</feature>
<dbReference type="NCBIfam" id="TIGR03448">
    <property type="entry name" value="mycothiol_MshD"/>
    <property type="match status" value="1"/>
</dbReference>
<dbReference type="PANTHER" id="PTHR43617:SF31">
    <property type="entry name" value="MYCOTHIOL ACETYLTRANSFERASE"/>
    <property type="match status" value="1"/>
</dbReference>
<reference evidence="7" key="1">
    <citation type="journal article" date="2016" name="Genome Announc.">
        <title>Draft Genome Sequences of Five Rapidly Growing Mycobacterium Species, M. thermoresistibile, M. fortuitum subsp. acetamidolyticum, M. canariasense, M. brisbanense, and M. novocastrense.</title>
        <authorList>
            <person name="Katahira K."/>
            <person name="Ogura Y."/>
            <person name="Gotoh Y."/>
            <person name="Hayashi T."/>
        </authorList>
    </citation>
    <scope>NUCLEOTIDE SEQUENCE [LARGE SCALE GENOMIC DNA]</scope>
    <source>
        <strain evidence="7">JCM15654</strain>
    </source>
</reference>
<dbReference type="InterPro" id="IPR017813">
    <property type="entry name" value="Mycothiol_AcTrfase"/>
</dbReference>
<dbReference type="Gene3D" id="3.40.630.30">
    <property type="match status" value="1"/>
</dbReference>
<comment type="caution">
    <text evidence="6">The sequence shown here is derived from an EMBL/GenBank/DDBJ whole genome shotgun (WGS) entry which is preliminary data.</text>
</comment>
<dbReference type="PIRSF" id="PIRSF021524">
    <property type="entry name" value="MSH_acetyltransferase"/>
    <property type="match status" value="1"/>
</dbReference>
<feature type="binding site" evidence="4">
    <location>
        <begin position="258"/>
        <end position="264"/>
    </location>
    <ligand>
        <name>acetyl-CoA</name>
        <dbReference type="ChEBI" id="CHEBI:57288"/>
        <label>2</label>
    </ligand>
</feature>
<dbReference type="InterPro" id="IPR050276">
    <property type="entry name" value="MshD_Acetyltransferase"/>
</dbReference>
<feature type="binding site" evidence="4">
    <location>
        <position position="289"/>
    </location>
    <ligand>
        <name>1D-myo-inositol 2-(L-cysteinylamino)-2-deoxy-alpha-D-glucopyranoside</name>
        <dbReference type="ChEBI" id="CHEBI:58887"/>
    </ligand>
</feature>
<sequence length="321" mass="34336">MTETSWRTSLSDGDQQQIRALISAATEHDGIAPVGDQVLRELGRDRTRHLVATDGDHVIGYLNLAPADGDDPAMAELVVHPHARRHGTGSELARAGLAAGGPGARIWAHGNLEPAQGLASKLGLVIVRELLQMRRPLADLPPQRDAEGVTIRTYQGPQDDAELLRVNNAAFSWHPEQGGWTEREIAERRDEPWFDPEGLFLAFGARTRGGPESPRTRGGPDSSQRLLGFHWTKIHAGGLPDGSGLGEVYVVGVDPSAQGRGLGSVLTLTGLHHLATALSGTSQPVVMLYVEANNSAAVNTYRKLGFEVAVVDAAYGASQRD</sequence>
<name>A0A100W651_9MYCO</name>
<feature type="binding site" evidence="4">
    <location>
        <position position="176"/>
    </location>
    <ligand>
        <name>1D-myo-inositol 2-(L-cysteinylamino)-2-deoxy-alpha-D-glucopyranoside</name>
        <dbReference type="ChEBI" id="CHEBI:58887"/>
    </ligand>
</feature>
<evidence type="ECO:0000256" key="3">
    <source>
        <dbReference type="ARBA" id="ARBA00023315"/>
    </source>
</evidence>
<dbReference type="GO" id="GO:0035447">
    <property type="term" value="F:mycothiol synthase activity"/>
    <property type="evidence" value="ECO:0007669"/>
    <property type="project" value="UniProtKB-UniRule"/>
</dbReference>
<dbReference type="GO" id="GO:0010125">
    <property type="term" value="P:mycothiol biosynthetic process"/>
    <property type="evidence" value="ECO:0007669"/>
    <property type="project" value="UniProtKB-UniRule"/>
</dbReference>
<accession>A0A100W651</accession>
<comment type="subunit">
    <text evidence="4">Monomer.</text>
</comment>
<feature type="domain" description="N-acetyltransferase" evidence="5">
    <location>
        <begin position="1"/>
        <end position="147"/>
    </location>
</feature>
<feature type="binding site" evidence="4">
    <location>
        <begin position="251"/>
        <end position="253"/>
    </location>
    <ligand>
        <name>acetyl-CoA</name>
        <dbReference type="ChEBI" id="CHEBI:57288"/>
        <label>2</label>
    </ligand>
</feature>
<evidence type="ECO:0000313" key="6">
    <source>
        <dbReference type="EMBL" id="GAS92331.1"/>
    </source>
</evidence>
<keyword evidence="3 4" id="KW-0012">Acyltransferase</keyword>
<feature type="binding site" evidence="4">
    <location>
        <position position="36"/>
    </location>
    <ligand>
        <name>1D-myo-inositol 2-(L-cysteinylamino)-2-deoxy-alpha-D-glucopyranoside</name>
        <dbReference type="ChEBI" id="CHEBI:58887"/>
    </ligand>
</feature>
<keyword evidence="2 4" id="KW-0677">Repeat</keyword>
<dbReference type="SUPFAM" id="SSF55729">
    <property type="entry name" value="Acyl-CoA N-acyltransferases (Nat)"/>
    <property type="match status" value="1"/>
</dbReference>
<evidence type="ECO:0000256" key="2">
    <source>
        <dbReference type="ARBA" id="ARBA00022737"/>
    </source>
</evidence>
<dbReference type="GO" id="GO:0008999">
    <property type="term" value="F:protein-N-terminal-alanine acetyltransferase activity"/>
    <property type="evidence" value="ECO:0007669"/>
    <property type="project" value="TreeGrafter"/>
</dbReference>
<dbReference type="InterPro" id="IPR000182">
    <property type="entry name" value="GNAT_dom"/>
</dbReference>
<feature type="binding site" evidence="4">
    <location>
        <position position="233"/>
    </location>
    <ligand>
        <name>1D-myo-inositol 2-(L-cysteinylamino)-2-deoxy-alpha-D-glucopyranoside</name>
        <dbReference type="ChEBI" id="CHEBI:58887"/>
    </ligand>
</feature>
<proteinExistence type="inferred from homology"/>
<dbReference type="PROSITE" id="PS51186">
    <property type="entry name" value="GNAT"/>
    <property type="match status" value="2"/>
</dbReference>
<dbReference type="EMBL" id="BCSX01000054">
    <property type="protein sequence ID" value="GAS92331.1"/>
    <property type="molecule type" value="Genomic_DNA"/>
</dbReference>
<keyword evidence="1 4" id="KW-0808">Transferase</keyword>
<protein>
    <recommendedName>
        <fullName evidence="4">Mycothiol acetyltransferase</fullName>
        <shortName evidence="4">MSH acetyltransferase</shortName>
        <ecNumber evidence="4">2.3.1.189</ecNumber>
    </recommendedName>
    <alternativeName>
        <fullName evidence="4">Mycothiol synthase</fullName>
    </alternativeName>
</protein>
<dbReference type="InterPro" id="IPR013653">
    <property type="entry name" value="GCN5-like_dom"/>
</dbReference>
<dbReference type="Proteomes" id="UP000069620">
    <property type="component" value="Unassembled WGS sequence"/>
</dbReference>
<dbReference type="STRING" id="146020.RMCB_6427"/>